<evidence type="ECO:0000256" key="1">
    <source>
        <dbReference type="SAM" id="MobiDB-lite"/>
    </source>
</evidence>
<sequence length="384" mass="40863">MTTFTSRLPDRTTRPPAPWQPPTQVLELADAAPVASVYLGTHHGVRDGADRVLTRWQEMRRGLRDEGAPESMLGTLDECTRQAPVRGETMAVFACADGRSHVEHLSRAVQDRAFLGPLPHVSPLLTARHRAVPVVVVVTDRRGADLLLVEPGAQDLACQVVGEDLLITGSTPDALHRRLERAEERWTTNARAISESVTWLVDCSRARLVVAGGEAGTLQLLRGRLEPRIRAVLVTVGTSSDLRSLAARARIMAADAAALEEAAAVEEVSAGLADGRACVGAAPTLRAVVHGQAEEVLIAPNEADRHWVRRLSPDVADAPDRRRHAGSPTGRHAPLSDVLVRAASSTSTVVRTIRDGRRLDGGAGALLRGPADAPPLPPGGPAPP</sequence>
<protein>
    <submittedName>
        <fullName evidence="2">Uncharacterized protein</fullName>
    </submittedName>
</protein>
<name>A0A1M7U6M2_9ACTN</name>
<dbReference type="Proteomes" id="UP000184428">
    <property type="component" value="Unassembled WGS sequence"/>
</dbReference>
<dbReference type="InterPro" id="IPR040701">
    <property type="entry name" value="Bact_RF_family2"/>
</dbReference>
<feature type="region of interest" description="Disordered" evidence="1">
    <location>
        <begin position="1"/>
        <end position="22"/>
    </location>
</feature>
<organism evidence="2 3">
    <name type="scientific">Geodermatophilus obscurus</name>
    <dbReference type="NCBI Taxonomy" id="1861"/>
    <lineage>
        <taxon>Bacteria</taxon>
        <taxon>Bacillati</taxon>
        <taxon>Actinomycetota</taxon>
        <taxon>Actinomycetes</taxon>
        <taxon>Geodermatophilales</taxon>
        <taxon>Geodermatophilaceae</taxon>
        <taxon>Geodermatophilus</taxon>
    </lineage>
</organism>
<feature type="region of interest" description="Disordered" evidence="1">
    <location>
        <begin position="312"/>
        <end position="336"/>
    </location>
</feature>
<feature type="region of interest" description="Disordered" evidence="1">
    <location>
        <begin position="359"/>
        <end position="384"/>
    </location>
</feature>
<feature type="compositionally biased region" description="Pro residues" evidence="1">
    <location>
        <begin position="372"/>
        <end position="384"/>
    </location>
</feature>
<dbReference type="EMBL" id="FRDM01000012">
    <property type="protein sequence ID" value="SHN78712.1"/>
    <property type="molecule type" value="Genomic_DNA"/>
</dbReference>
<gene>
    <name evidence="2" type="ORF">SAMN05660350_02668</name>
</gene>
<dbReference type="AlphaFoldDB" id="A0A1M7U6M2"/>
<dbReference type="Pfam" id="PF18844">
    <property type="entry name" value="baeRF_family2"/>
    <property type="match status" value="1"/>
</dbReference>
<evidence type="ECO:0000313" key="2">
    <source>
        <dbReference type="EMBL" id="SHN78712.1"/>
    </source>
</evidence>
<accession>A0A1M7U6M2</accession>
<proteinExistence type="predicted"/>
<evidence type="ECO:0000313" key="3">
    <source>
        <dbReference type="Proteomes" id="UP000184428"/>
    </source>
</evidence>
<reference evidence="2 3" key="1">
    <citation type="submission" date="2016-12" db="EMBL/GenBank/DDBJ databases">
        <authorList>
            <person name="Song W.-J."/>
            <person name="Kurnit D.M."/>
        </authorList>
    </citation>
    <scope>NUCLEOTIDE SEQUENCE [LARGE SCALE GENOMIC DNA]</scope>
    <source>
        <strain evidence="2 3">DSM 43162</strain>
    </source>
</reference>